<gene>
    <name evidence="1" type="ORF">PoB_001540900</name>
</gene>
<organism evidence="1 2">
    <name type="scientific">Plakobranchus ocellatus</name>
    <dbReference type="NCBI Taxonomy" id="259542"/>
    <lineage>
        <taxon>Eukaryota</taxon>
        <taxon>Metazoa</taxon>
        <taxon>Spiralia</taxon>
        <taxon>Lophotrochozoa</taxon>
        <taxon>Mollusca</taxon>
        <taxon>Gastropoda</taxon>
        <taxon>Heterobranchia</taxon>
        <taxon>Euthyneura</taxon>
        <taxon>Panpulmonata</taxon>
        <taxon>Sacoglossa</taxon>
        <taxon>Placobranchoidea</taxon>
        <taxon>Plakobranchidae</taxon>
        <taxon>Plakobranchus</taxon>
    </lineage>
</organism>
<keyword evidence="2" id="KW-1185">Reference proteome</keyword>
<comment type="caution">
    <text evidence="1">The sequence shown here is derived from an EMBL/GenBank/DDBJ whole genome shotgun (WGS) entry which is preliminary data.</text>
</comment>
<dbReference type="EMBL" id="BLXT01001882">
    <property type="protein sequence ID" value="GFN88903.1"/>
    <property type="molecule type" value="Genomic_DNA"/>
</dbReference>
<name>A0AAV3Z0Q0_9GAST</name>
<protein>
    <submittedName>
        <fullName evidence="1">Ribonucleases p/mrp subunit pop1 domain-containing protein</fullName>
    </submittedName>
</protein>
<proteinExistence type="predicted"/>
<evidence type="ECO:0000313" key="2">
    <source>
        <dbReference type="Proteomes" id="UP000735302"/>
    </source>
</evidence>
<accession>A0AAV3Z0Q0</accession>
<sequence length="285" mass="30088">MAERDSAASYQTETISFFKQIEEICWANTARNPIFLFHPLPIPPRISLTVSYSIKTLETSAHPSSEAIDIDLASGAIGQRPGQDLEWCLGSIEYWIKQTRLLKGVPVGKTLVVTRFVDNSVVVTGAALKTLVVTEAAVKSLVVTATVGKTLVATRLVNNSVVVTGAAVKTLVLTGAAVKTLVVYGAAVKTLVVTEAAGKALVVTGQLEEDYIQLATQVERRSSVSGEAVSADGLPLCPVCNKTEMDVKSRGPGPLPAVCVDCKKTTCPSCGAFAAPLPNKVRSHP</sequence>
<dbReference type="Gene3D" id="3.30.40.10">
    <property type="entry name" value="Zinc/RING finger domain, C3HC4 (zinc finger)"/>
    <property type="match status" value="1"/>
</dbReference>
<reference evidence="1 2" key="1">
    <citation type="journal article" date="2021" name="Elife">
        <title>Chloroplast acquisition without the gene transfer in kleptoplastic sea slugs, Plakobranchus ocellatus.</title>
        <authorList>
            <person name="Maeda T."/>
            <person name="Takahashi S."/>
            <person name="Yoshida T."/>
            <person name="Shimamura S."/>
            <person name="Takaki Y."/>
            <person name="Nagai Y."/>
            <person name="Toyoda A."/>
            <person name="Suzuki Y."/>
            <person name="Arimoto A."/>
            <person name="Ishii H."/>
            <person name="Satoh N."/>
            <person name="Nishiyama T."/>
            <person name="Hasebe M."/>
            <person name="Maruyama T."/>
            <person name="Minagawa J."/>
            <person name="Obokata J."/>
            <person name="Shigenobu S."/>
        </authorList>
    </citation>
    <scope>NUCLEOTIDE SEQUENCE [LARGE SCALE GENOMIC DNA]</scope>
</reference>
<evidence type="ECO:0000313" key="1">
    <source>
        <dbReference type="EMBL" id="GFN88903.1"/>
    </source>
</evidence>
<dbReference type="InterPro" id="IPR013083">
    <property type="entry name" value="Znf_RING/FYVE/PHD"/>
</dbReference>
<dbReference type="AlphaFoldDB" id="A0AAV3Z0Q0"/>
<dbReference type="Proteomes" id="UP000735302">
    <property type="component" value="Unassembled WGS sequence"/>
</dbReference>